<dbReference type="InterPro" id="IPR022385">
    <property type="entry name" value="Rhs_assc_core"/>
</dbReference>
<feature type="region of interest" description="Disordered" evidence="1">
    <location>
        <begin position="644"/>
        <end position="670"/>
    </location>
</feature>
<evidence type="ECO:0000313" key="3">
    <source>
        <dbReference type="Proteomes" id="UP001476282"/>
    </source>
</evidence>
<feature type="compositionally biased region" description="Basic and acidic residues" evidence="1">
    <location>
        <begin position="194"/>
        <end position="210"/>
    </location>
</feature>
<dbReference type="PANTHER" id="PTHR32305:SF15">
    <property type="entry name" value="PROTEIN RHSA-RELATED"/>
    <property type="match status" value="1"/>
</dbReference>
<name>A0ABP9UUW5_9BACT</name>
<dbReference type="NCBIfam" id="TIGR03696">
    <property type="entry name" value="Rhs_assc_core"/>
    <property type="match status" value="1"/>
</dbReference>
<feature type="region of interest" description="Disordered" evidence="1">
    <location>
        <begin position="194"/>
        <end position="214"/>
    </location>
</feature>
<comment type="caution">
    <text evidence="2">The sequence shown here is derived from an EMBL/GenBank/DDBJ whole genome shotgun (WGS) entry which is preliminary data.</text>
</comment>
<accession>A0ABP9UUW5</accession>
<reference evidence="2 3" key="1">
    <citation type="submission" date="2024-02" db="EMBL/GenBank/DDBJ databases">
        <title>Haloferula sargassicola NBRC 104335.</title>
        <authorList>
            <person name="Ichikawa N."/>
            <person name="Katano-Makiyama Y."/>
            <person name="Hidaka K."/>
        </authorList>
    </citation>
    <scope>NUCLEOTIDE SEQUENCE [LARGE SCALE GENOMIC DNA]</scope>
    <source>
        <strain evidence="2 3">NBRC 104335</strain>
    </source>
</reference>
<feature type="compositionally biased region" description="Polar residues" evidence="1">
    <location>
        <begin position="651"/>
        <end position="660"/>
    </location>
</feature>
<dbReference type="Gene3D" id="2.180.10.10">
    <property type="entry name" value="RHS repeat-associated core"/>
    <property type="match status" value="1"/>
</dbReference>
<dbReference type="PRINTS" id="PR00394">
    <property type="entry name" value="RHSPROTEIN"/>
</dbReference>
<evidence type="ECO:0000256" key="1">
    <source>
        <dbReference type="SAM" id="MobiDB-lite"/>
    </source>
</evidence>
<evidence type="ECO:0008006" key="4">
    <source>
        <dbReference type="Google" id="ProtNLM"/>
    </source>
</evidence>
<dbReference type="PANTHER" id="PTHR32305">
    <property type="match status" value="1"/>
</dbReference>
<evidence type="ECO:0000313" key="2">
    <source>
        <dbReference type="EMBL" id="GAA5484547.1"/>
    </source>
</evidence>
<dbReference type="NCBIfam" id="TIGR01643">
    <property type="entry name" value="YD_repeat_2x"/>
    <property type="match status" value="1"/>
</dbReference>
<keyword evidence="3" id="KW-1185">Reference proteome</keyword>
<protein>
    <recommendedName>
        <fullName evidence="4">RHS repeat-associated core domain-containing protein</fullName>
    </recommendedName>
</protein>
<sequence length="781" mass="84899">MGRRISVDAPDTTLAGGATSANITRTSYHPTGEVKAQWGDQTYATYRVHDEQGRMTELRTYRSLAHGTEPTLSTTSFDTTTWSYHPQRGFLTAKRDAAAKGADYTYTAGGRLKTRTWARGVVTTYGYDAGLLVSTDYSDSTPDVTITYDTFGRQHTVTQTNQSTLTSTYDPSTFAVDTETIAYDLDHDGSADFTRTLDRQPTDAGRDTGWELKNGSTVENESTYGYHPTTGRFDQVDGGSMGTFDYTYVTGSLHLLDGIAGPVATTKNTWEPTRDVLQKKENKVGTTTVSFYEYVVNALGQREGQILDGTILGGSDGAFSYRYNANGEIAEMKRGADPAYPAIGGISHDWDYDYDAIGNRESYDLTTLSASSSVSYTPNALNQYEAIDSLSPVYDLDGNATSYPVPVAPTTNATMVWDAENRLVSLTVSGTTTTYLYDAQSRRIAKKTGSTSTLTVYDGWNPVADYQQSGTGAPALSRRYQWGLDLSGSLQGAGGVGGLLAVKIGSALHYPQYDGNGNVTEYLSSSGAASASFMYDAYGNTIRDTDTPGTFDIRFSTKRQDAESELYYYGYRYYDPVTGRWPSRDPIGERGGMNLYGFVGNNGVNWVDTLGASPYSGVHPTYNPDIWNDDPSSNNCYTYACDRKLPPGTPGSDQQPGTESGTRDKDLDCGSIKRKAKADGLTEAKGDPPCCPKGYHKVKLFTGDDVHVPEGGFELPDGSVIPETPGMGSDYHWYREDDNGQWSNKHGGLPVGPQLDEDEVVADAESWGYDTPCGTMCAPDF</sequence>
<dbReference type="InterPro" id="IPR006530">
    <property type="entry name" value="YD"/>
</dbReference>
<dbReference type="InterPro" id="IPR050708">
    <property type="entry name" value="T6SS_VgrG/RHS"/>
</dbReference>
<organism evidence="2 3">
    <name type="scientific">Haloferula sargassicola</name>
    <dbReference type="NCBI Taxonomy" id="490096"/>
    <lineage>
        <taxon>Bacteria</taxon>
        <taxon>Pseudomonadati</taxon>
        <taxon>Verrucomicrobiota</taxon>
        <taxon>Verrucomicrobiia</taxon>
        <taxon>Verrucomicrobiales</taxon>
        <taxon>Verrucomicrobiaceae</taxon>
        <taxon>Haloferula</taxon>
    </lineage>
</organism>
<gene>
    <name evidence="2" type="ORF">Hsar01_03791</name>
</gene>
<proteinExistence type="predicted"/>
<dbReference type="Proteomes" id="UP001476282">
    <property type="component" value="Unassembled WGS sequence"/>
</dbReference>
<dbReference type="EMBL" id="BAABRI010000028">
    <property type="protein sequence ID" value="GAA5484547.1"/>
    <property type="molecule type" value="Genomic_DNA"/>
</dbReference>